<gene>
    <name evidence="8" type="ORF">LZ495_28630</name>
</gene>
<dbReference type="AlphaFoldDB" id="A0AA41Q425"/>
<dbReference type="EMBL" id="JAKFHA010000021">
    <property type="protein sequence ID" value="MCF2531160.1"/>
    <property type="molecule type" value="Genomic_DNA"/>
</dbReference>
<keyword evidence="3 6" id="KW-0812">Transmembrane</keyword>
<evidence type="ECO:0000256" key="6">
    <source>
        <dbReference type="SAM" id="Phobius"/>
    </source>
</evidence>
<evidence type="ECO:0000259" key="7">
    <source>
        <dbReference type="Pfam" id="PF00482"/>
    </source>
</evidence>
<evidence type="ECO:0000313" key="8">
    <source>
        <dbReference type="EMBL" id="MCF2531160.1"/>
    </source>
</evidence>
<keyword evidence="4 6" id="KW-1133">Transmembrane helix</keyword>
<evidence type="ECO:0000256" key="1">
    <source>
        <dbReference type="ARBA" id="ARBA00004651"/>
    </source>
</evidence>
<dbReference type="PANTHER" id="PTHR35007">
    <property type="entry name" value="INTEGRAL MEMBRANE PROTEIN-RELATED"/>
    <property type="match status" value="1"/>
</dbReference>
<keyword evidence="9" id="KW-1185">Reference proteome</keyword>
<dbReference type="InterPro" id="IPR042094">
    <property type="entry name" value="T2SS_GspF_sf"/>
</dbReference>
<feature type="transmembrane region" description="Helical" evidence="6">
    <location>
        <begin position="202"/>
        <end position="223"/>
    </location>
</feature>
<feature type="transmembrane region" description="Helical" evidence="6">
    <location>
        <begin position="176"/>
        <end position="196"/>
    </location>
</feature>
<evidence type="ECO:0000256" key="4">
    <source>
        <dbReference type="ARBA" id="ARBA00022989"/>
    </source>
</evidence>
<keyword evidence="5 6" id="KW-0472">Membrane</keyword>
<reference evidence="8" key="1">
    <citation type="submission" date="2022-01" db="EMBL/GenBank/DDBJ databases">
        <title>Genome-Based Taxonomic Classification of the Phylum Actinobacteria.</title>
        <authorList>
            <person name="Gao Y."/>
        </authorList>
    </citation>
    <scope>NUCLEOTIDE SEQUENCE</scope>
    <source>
        <strain evidence="8">KLBMP 8922</strain>
    </source>
</reference>
<comment type="caution">
    <text evidence="8">The sequence shown here is derived from an EMBL/GenBank/DDBJ whole genome shotgun (WGS) entry which is preliminary data.</text>
</comment>
<dbReference type="Pfam" id="PF00482">
    <property type="entry name" value="T2SSF"/>
    <property type="match status" value="1"/>
</dbReference>
<dbReference type="RefSeq" id="WP_235055827.1">
    <property type="nucleotide sequence ID" value="NZ_JAKFHA010000021.1"/>
</dbReference>
<feature type="transmembrane region" description="Helical" evidence="6">
    <location>
        <begin position="6"/>
        <end position="39"/>
    </location>
</feature>
<evidence type="ECO:0000256" key="5">
    <source>
        <dbReference type="ARBA" id="ARBA00023136"/>
    </source>
</evidence>
<proteinExistence type="predicted"/>
<dbReference type="PANTHER" id="PTHR35007:SF3">
    <property type="entry name" value="POSSIBLE CONSERVED ALANINE RICH MEMBRANE PROTEIN"/>
    <property type="match status" value="1"/>
</dbReference>
<accession>A0AA41Q425</accession>
<evidence type="ECO:0000313" key="9">
    <source>
        <dbReference type="Proteomes" id="UP001165378"/>
    </source>
</evidence>
<keyword evidence="2" id="KW-1003">Cell membrane</keyword>
<evidence type="ECO:0000256" key="3">
    <source>
        <dbReference type="ARBA" id="ARBA00022692"/>
    </source>
</evidence>
<organism evidence="8 9">
    <name type="scientific">Yinghuangia soli</name>
    <dbReference type="NCBI Taxonomy" id="2908204"/>
    <lineage>
        <taxon>Bacteria</taxon>
        <taxon>Bacillati</taxon>
        <taxon>Actinomycetota</taxon>
        <taxon>Actinomycetes</taxon>
        <taxon>Kitasatosporales</taxon>
        <taxon>Streptomycetaceae</taxon>
        <taxon>Yinghuangia</taxon>
    </lineage>
</organism>
<comment type="subcellular location">
    <subcellularLocation>
        <location evidence="1">Cell membrane</location>
        <topology evidence="1">Multi-pass membrane protein</topology>
    </subcellularLocation>
</comment>
<name>A0AA41Q425_9ACTN</name>
<dbReference type="InterPro" id="IPR018076">
    <property type="entry name" value="T2SS_GspF_dom"/>
</dbReference>
<evidence type="ECO:0000256" key="2">
    <source>
        <dbReference type="ARBA" id="ARBA00022475"/>
    </source>
</evidence>
<protein>
    <submittedName>
        <fullName evidence="8">Type II secretion system F family protein</fullName>
    </submittedName>
</protein>
<sequence length="249" mass="26363">MLFDQQYLVLGAVAAAITTGIVTHWPVGALLAGFAVLLLPQVLRPERSTRTRTERLEAIAAWTEALRDTLAAAAGIEQALRASAISPPPAVASEVAHLVARLEHGDRLADALRDFADELDDATGDLVAAALVMAAERQAGQLRQLLGALAEAARAQVAARLKIDAERARVRTSVRVVIAVTLSMAVGLVLLNRPYLEPFDSAGGQVALALVGSLFAAAFAWMARIARLRGNVRVLAADRAEAEVGRPWS</sequence>
<dbReference type="Proteomes" id="UP001165378">
    <property type="component" value="Unassembled WGS sequence"/>
</dbReference>
<feature type="domain" description="Type II secretion system protein GspF" evidence="7">
    <location>
        <begin position="63"/>
        <end position="188"/>
    </location>
</feature>
<dbReference type="Gene3D" id="1.20.81.30">
    <property type="entry name" value="Type II secretion system (T2SS), domain F"/>
    <property type="match status" value="1"/>
</dbReference>
<dbReference type="GO" id="GO:0005886">
    <property type="term" value="C:plasma membrane"/>
    <property type="evidence" value="ECO:0007669"/>
    <property type="project" value="UniProtKB-SubCell"/>
</dbReference>